<evidence type="ECO:0000256" key="5">
    <source>
        <dbReference type="ARBA" id="ARBA00022771"/>
    </source>
</evidence>
<dbReference type="AlphaFoldDB" id="A0AAD9B2E6"/>
<dbReference type="PROSITE" id="PS50404">
    <property type="entry name" value="GST_NTER"/>
    <property type="match status" value="1"/>
</dbReference>
<evidence type="ECO:0000256" key="7">
    <source>
        <dbReference type="ARBA" id="ARBA00023242"/>
    </source>
</evidence>
<keyword evidence="6" id="KW-0862">Zinc</keyword>
<dbReference type="PROSITE" id="PS50157">
    <property type="entry name" value="ZINC_FINGER_C2H2_2"/>
    <property type="match status" value="2"/>
</dbReference>
<dbReference type="SFLD" id="SFLDS00019">
    <property type="entry name" value="Glutathione_Transferase_(cytos"/>
    <property type="match status" value="1"/>
</dbReference>
<name>A0AAD9B2E6_9PEZI</name>
<evidence type="ECO:0000256" key="8">
    <source>
        <dbReference type="PROSITE-ProRule" id="PRU00042"/>
    </source>
</evidence>
<dbReference type="GO" id="GO:0005634">
    <property type="term" value="C:nucleus"/>
    <property type="evidence" value="ECO:0007669"/>
    <property type="project" value="UniProtKB-SubCell"/>
</dbReference>
<dbReference type="InterPro" id="IPR004046">
    <property type="entry name" value="GST_C"/>
</dbReference>
<gene>
    <name evidence="13" type="ORF">CCHR01_00184</name>
</gene>
<evidence type="ECO:0000256" key="4">
    <source>
        <dbReference type="ARBA" id="ARBA00022737"/>
    </source>
</evidence>
<dbReference type="Pfam" id="PF00096">
    <property type="entry name" value="zf-C2H2"/>
    <property type="match status" value="1"/>
</dbReference>
<dbReference type="Proteomes" id="UP001243330">
    <property type="component" value="Unassembled WGS sequence"/>
</dbReference>
<dbReference type="GO" id="GO:0006351">
    <property type="term" value="P:DNA-templated transcription"/>
    <property type="evidence" value="ECO:0007669"/>
    <property type="project" value="InterPro"/>
</dbReference>
<dbReference type="FunFam" id="3.30.160.60:FF:000065">
    <property type="entry name" value="B-cell CLL/lymphoma 6, member B"/>
    <property type="match status" value="1"/>
</dbReference>
<dbReference type="InterPro" id="IPR007219">
    <property type="entry name" value="XnlR_reg_dom"/>
</dbReference>
<dbReference type="GO" id="GO:0000978">
    <property type="term" value="F:RNA polymerase II cis-regulatory region sequence-specific DNA binding"/>
    <property type="evidence" value="ECO:0007669"/>
    <property type="project" value="InterPro"/>
</dbReference>
<dbReference type="InterPro" id="IPR004045">
    <property type="entry name" value="Glutathione_S-Trfase_N"/>
</dbReference>
<dbReference type="Gene3D" id="3.40.30.10">
    <property type="entry name" value="Glutaredoxin"/>
    <property type="match status" value="1"/>
</dbReference>
<dbReference type="GO" id="GO:0008270">
    <property type="term" value="F:zinc ion binding"/>
    <property type="evidence" value="ECO:0007669"/>
    <property type="project" value="UniProtKB-KW"/>
</dbReference>
<comment type="caution">
    <text evidence="13">The sequence shown here is derived from an EMBL/GenBank/DDBJ whole genome shotgun (WGS) entry which is preliminary data.</text>
</comment>
<feature type="region of interest" description="Disordered" evidence="9">
    <location>
        <begin position="513"/>
        <end position="533"/>
    </location>
</feature>
<keyword evidence="3" id="KW-0479">Metal-binding</keyword>
<dbReference type="InterPro" id="IPR036236">
    <property type="entry name" value="Znf_C2H2_sf"/>
</dbReference>
<dbReference type="SUPFAM" id="SSF52833">
    <property type="entry name" value="Thioredoxin-like"/>
    <property type="match status" value="1"/>
</dbReference>
<feature type="domain" description="GST N-terminal" evidence="11">
    <location>
        <begin position="2"/>
        <end position="88"/>
    </location>
</feature>
<dbReference type="Pfam" id="PF04082">
    <property type="entry name" value="Fungal_trans"/>
    <property type="match status" value="1"/>
</dbReference>
<evidence type="ECO:0000259" key="10">
    <source>
        <dbReference type="PROSITE" id="PS50157"/>
    </source>
</evidence>
<evidence type="ECO:0000256" key="1">
    <source>
        <dbReference type="ARBA" id="ARBA00004123"/>
    </source>
</evidence>
<dbReference type="FunFam" id="3.40.30.10:FF:000142">
    <property type="entry name" value="Elongation factor 1 gamma"/>
    <property type="match status" value="1"/>
</dbReference>
<dbReference type="PROSITE" id="PS00028">
    <property type="entry name" value="ZINC_FINGER_C2H2_1"/>
    <property type="match status" value="2"/>
</dbReference>
<dbReference type="PANTHER" id="PTHR40626:SF11">
    <property type="entry name" value="ZINC FINGER PROTEIN YPR022C"/>
    <property type="match status" value="1"/>
</dbReference>
<dbReference type="CDD" id="cd03181">
    <property type="entry name" value="GST_C_EF1Bgamma_like"/>
    <property type="match status" value="1"/>
</dbReference>
<dbReference type="InterPro" id="IPR010987">
    <property type="entry name" value="Glutathione-S-Trfase_C-like"/>
</dbReference>
<organism evidence="13 14">
    <name type="scientific">Colletotrichum chrysophilum</name>
    <dbReference type="NCBI Taxonomy" id="1836956"/>
    <lineage>
        <taxon>Eukaryota</taxon>
        <taxon>Fungi</taxon>
        <taxon>Dikarya</taxon>
        <taxon>Ascomycota</taxon>
        <taxon>Pezizomycotina</taxon>
        <taxon>Sordariomycetes</taxon>
        <taxon>Hypocreomycetidae</taxon>
        <taxon>Glomerellales</taxon>
        <taxon>Glomerellaceae</taxon>
        <taxon>Colletotrichum</taxon>
        <taxon>Colletotrichum gloeosporioides species complex</taxon>
    </lineage>
</organism>
<dbReference type="SFLD" id="SFLDG00358">
    <property type="entry name" value="Main_(cytGST)"/>
    <property type="match status" value="1"/>
</dbReference>
<dbReference type="SUPFAM" id="SSF47616">
    <property type="entry name" value="GST C-terminal domain-like"/>
    <property type="match status" value="1"/>
</dbReference>
<comment type="subcellular location">
    <subcellularLocation>
        <location evidence="1">Nucleus</location>
    </subcellularLocation>
</comment>
<dbReference type="Pfam" id="PF00043">
    <property type="entry name" value="GST_C"/>
    <property type="match status" value="1"/>
</dbReference>
<dbReference type="Gene3D" id="3.30.160.60">
    <property type="entry name" value="Classic Zinc Finger"/>
    <property type="match status" value="1"/>
</dbReference>
<evidence type="ECO:0000313" key="13">
    <source>
        <dbReference type="EMBL" id="KAK1857110.1"/>
    </source>
</evidence>
<sequence>MSFGKLYWYPKAPRATQCLYIAEYNKLDIEFVEAWPIKVDPSKGGVGQAYLEKFPPGKVPALERPDGFTLFECIPVAIYLAKQDPNTKLLGSTLEEEATILKWASFANSELLPPIMAWINPVKAKEPATPEVLAAAEKNSEGMVSVVEKALTGKKFLVGDQLTIADLFVVAAIARGYQFVFAKKWTEAHPAIHDWYWRIKSDDIWKKIDGEPYVLDVPGLVHGDHPGRPPPPPDFGNNPWRCVVPHSSPSASHFLPFSKMDDTLPRPFKCATCKKGFTRQENLKRHVNTHHKGRNAPVFPCSQCNAKFARSDLRKRHVENCHISTSASPSKTAPPPSLTPTVGDSPSTAAWLDVLLTHPPQPQGDMLEPMQQISQSYEQTSPAISSEIRCVESFFEGFHRNFPILHEASFHIVSTQVPLLNVITCIGSLYCESTVDEATRKAVFESTLSSLQQYVEQNRSRYQETWVLQTFLLLEFLGIYGGNDTSFLKAQRIHRDLIDAIRLLQMSQDSSIESLSMTSGEDSGYGEEGDEDDMQEPVSAEALNEQWQDFIRKESRKRCVYMLYLLDSQLAILCNLRPMLSSLEIKYDLPCCEDIWLARSDRDWFEKRRQRFKSFDEPDDQAYAHETPPSQGFFYEASQTLLHANRNDDSQRDPGEKHKPRKLRLLWASPFAAVILVTQLQMMARELTHASCLLERPKAQRRALSILTDKQHAQISQALKSIAELVPRSQKPVFSFFDFGRMDVLSDSHDDQTPLWHTFWILWYYTSITLSHPDSLLVSGVVESNLPLAIATAGHLATPRSKDKRDIYEDRDVFRILNDLEMALDLLNPIKSTAPPALENPFITLLGFKICLVGWRLVRLTMPAAQRSNDNSGGMMLGNSNNGRSNPSRFVLDAIMACVGTGGDDDAENAAAALAMLDRPVDLARSEVRFLEWIVANFTKRTTWPVGSWVAAVMHESLAKAREAYAAPMSE</sequence>
<evidence type="ECO:0000259" key="11">
    <source>
        <dbReference type="PROSITE" id="PS50404"/>
    </source>
</evidence>
<dbReference type="GO" id="GO:0000785">
    <property type="term" value="C:chromatin"/>
    <property type="evidence" value="ECO:0007669"/>
    <property type="project" value="TreeGrafter"/>
</dbReference>
<accession>A0AAD9B2E6</accession>
<evidence type="ECO:0000256" key="2">
    <source>
        <dbReference type="ARBA" id="ARBA00007409"/>
    </source>
</evidence>
<dbReference type="Gene3D" id="1.20.1050.10">
    <property type="match status" value="1"/>
</dbReference>
<comment type="similarity">
    <text evidence="2">Belongs to the GST superfamily.</text>
</comment>
<dbReference type="SMART" id="SM00355">
    <property type="entry name" value="ZnF_C2H2"/>
    <property type="match status" value="2"/>
</dbReference>
<feature type="domain" description="GST C-terminal" evidence="12">
    <location>
        <begin position="93"/>
        <end position="233"/>
    </location>
</feature>
<dbReference type="GO" id="GO:0000981">
    <property type="term" value="F:DNA-binding transcription factor activity, RNA polymerase II-specific"/>
    <property type="evidence" value="ECO:0007669"/>
    <property type="project" value="InterPro"/>
</dbReference>
<keyword evidence="14" id="KW-1185">Reference proteome</keyword>
<feature type="region of interest" description="Disordered" evidence="9">
    <location>
        <begin position="323"/>
        <end position="345"/>
    </location>
</feature>
<dbReference type="EMBL" id="JAQOWY010000002">
    <property type="protein sequence ID" value="KAK1857110.1"/>
    <property type="molecule type" value="Genomic_DNA"/>
</dbReference>
<keyword evidence="7" id="KW-0539">Nucleus</keyword>
<dbReference type="SUPFAM" id="SSF57667">
    <property type="entry name" value="beta-beta-alpha zinc fingers"/>
    <property type="match status" value="1"/>
</dbReference>
<dbReference type="InterPro" id="IPR013087">
    <property type="entry name" value="Znf_C2H2_type"/>
</dbReference>
<dbReference type="CDD" id="cd03044">
    <property type="entry name" value="GST_N_EF1Bgamma"/>
    <property type="match status" value="1"/>
</dbReference>
<feature type="compositionally biased region" description="Acidic residues" evidence="9">
    <location>
        <begin position="524"/>
        <end position="533"/>
    </location>
</feature>
<feature type="domain" description="C2H2-type" evidence="10">
    <location>
        <begin position="299"/>
        <end position="327"/>
    </location>
</feature>
<reference evidence="13" key="1">
    <citation type="submission" date="2023-01" db="EMBL/GenBank/DDBJ databases">
        <title>Colletotrichum chrysophilum M932 genome sequence.</title>
        <authorList>
            <person name="Baroncelli R."/>
        </authorList>
    </citation>
    <scope>NUCLEOTIDE SEQUENCE</scope>
    <source>
        <strain evidence="13">M932</strain>
    </source>
</reference>
<dbReference type="InterPro" id="IPR051059">
    <property type="entry name" value="VerF-like"/>
</dbReference>
<keyword evidence="5 8" id="KW-0863">Zinc-finger</keyword>
<dbReference type="FunFam" id="1.20.1050.10:FF:000006">
    <property type="entry name" value="Elongation factor 1 gamma"/>
    <property type="match status" value="1"/>
</dbReference>
<evidence type="ECO:0000256" key="6">
    <source>
        <dbReference type="ARBA" id="ARBA00022833"/>
    </source>
</evidence>
<dbReference type="InterPro" id="IPR036249">
    <property type="entry name" value="Thioredoxin-like_sf"/>
</dbReference>
<evidence type="ECO:0000256" key="3">
    <source>
        <dbReference type="ARBA" id="ARBA00022723"/>
    </source>
</evidence>
<evidence type="ECO:0000313" key="14">
    <source>
        <dbReference type="Proteomes" id="UP001243330"/>
    </source>
</evidence>
<feature type="domain" description="C2H2-type" evidence="10">
    <location>
        <begin position="268"/>
        <end position="296"/>
    </location>
</feature>
<evidence type="ECO:0000256" key="9">
    <source>
        <dbReference type="SAM" id="MobiDB-lite"/>
    </source>
</evidence>
<dbReference type="InterPro" id="IPR040079">
    <property type="entry name" value="Glutathione_S-Trfase"/>
</dbReference>
<dbReference type="CDD" id="cd12148">
    <property type="entry name" value="fungal_TF_MHR"/>
    <property type="match status" value="1"/>
</dbReference>
<proteinExistence type="inferred from homology"/>
<dbReference type="PANTHER" id="PTHR40626">
    <property type="entry name" value="MIP31509P"/>
    <property type="match status" value="1"/>
</dbReference>
<evidence type="ECO:0000259" key="12">
    <source>
        <dbReference type="PROSITE" id="PS50405"/>
    </source>
</evidence>
<keyword evidence="4" id="KW-0677">Repeat</keyword>
<protein>
    <submittedName>
        <fullName evidence="13">Early growth response protein 1 (Egr-1)</fullName>
    </submittedName>
</protein>
<dbReference type="PROSITE" id="PS50405">
    <property type="entry name" value="GST_CTER"/>
    <property type="match status" value="1"/>
</dbReference>
<dbReference type="InterPro" id="IPR036282">
    <property type="entry name" value="Glutathione-S-Trfase_C_sf"/>
</dbReference>